<dbReference type="Proteomes" id="UP000250043">
    <property type="component" value="Unassembled WGS sequence"/>
</dbReference>
<organism evidence="2 3">
    <name type="scientific">Obba rivulosa</name>
    <dbReference type="NCBI Taxonomy" id="1052685"/>
    <lineage>
        <taxon>Eukaryota</taxon>
        <taxon>Fungi</taxon>
        <taxon>Dikarya</taxon>
        <taxon>Basidiomycota</taxon>
        <taxon>Agaricomycotina</taxon>
        <taxon>Agaricomycetes</taxon>
        <taxon>Polyporales</taxon>
        <taxon>Gelatoporiaceae</taxon>
        <taxon>Obba</taxon>
    </lineage>
</organism>
<name>A0A8E2AQG4_9APHY</name>
<feature type="region of interest" description="Disordered" evidence="1">
    <location>
        <begin position="1"/>
        <end position="118"/>
    </location>
</feature>
<proteinExistence type="predicted"/>
<keyword evidence="3" id="KW-1185">Reference proteome</keyword>
<accession>A0A8E2AQG4</accession>
<evidence type="ECO:0000313" key="2">
    <source>
        <dbReference type="EMBL" id="OCH87499.1"/>
    </source>
</evidence>
<feature type="compositionally biased region" description="Pro residues" evidence="1">
    <location>
        <begin position="1"/>
        <end position="18"/>
    </location>
</feature>
<protein>
    <submittedName>
        <fullName evidence="2">Uncharacterized protein</fullName>
    </submittedName>
</protein>
<evidence type="ECO:0000256" key="1">
    <source>
        <dbReference type="SAM" id="MobiDB-lite"/>
    </source>
</evidence>
<gene>
    <name evidence="2" type="ORF">OBBRIDRAFT_154040</name>
</gene>
<dbReference type="EMBL" id="KV722483">
    <property type="protein sequence ID" value="OCH87499.1"/>
    <property type="molecule type" value="Genomic_DNA"/>
</dbReference>
<dbReference type="AlphaFoldDB" id="A0A8E2AQG4"/>
<reference evidence="2 3" key="1">
    <citation type="submission" date="2016-07" db="EMBL/GenBank/DDBJ databases">
        <title>Draft genome of the white-rot fungus Obba rivulosa 3A-2.</title>
        <authorList>
            <consortium name="DOE Joint Genome Institute"/>
            <person name="Miettinen O."/>
            <person name="Riley R."/>
            <person name="Acob R."/>
            <person name="Barry K."/>
            <person name="Cullen D."/>
            <person name="De Vries R."/>
            <person name="Hainaut M."/>
            <person name="Hatakka A."/>
            <person name="Henrissat B."/>
            <person name="Hilden K."/>
            <person name="Kuo R."/>
            <person name="Labutti K."/>
            <person name="Lipzen A."/>
            <person name="Makela M.R."/>
            <person name="Sandor L."/>
            <person name="Spatafora J.W."/>
            <person name="Grigoriev I.V."/>
            <person name="Hibbett D.S."/>
        </authorList>
    </citation>
    <scope>NUCLEOTIDE SEQUENCE [LARGE SCALE GENOMIC DNA]</scope>
    <source>
        <strain evidence="2 3">3A-2</strain>
    </source>
</reference>
<evidence type="ECO:0000313" key="3">
    <source>
        <dbReference type="Proteomes" id="UP000250043"/>
    </source>
</evidence>
<sequence length="185" mass="19967">MKLPQPRAPELPTTPLPRPRGRPRSSTSVRMLEATAPKGRSTTQLYDVDRSRPTLATRAEKRRARGAGKNAIPASERSIHTPPFAANPSYPDSDSHSDSNPWLPALASSPRRVEGSPLPLTQTRAAGQAPVDDGLARLTRALAMLSIRSASVPRGTHIDIRRHDASAILGRVPAKDVIEVIEVSD</sequence>